<organism evidence="2 4">
    <name type="scientific">Ignatzschineria cameli</name>
    <dbReference type="NCBI Taxonomy" id="2182793"/>
    <lineage>
        <taxon>Bacteria</taxon>
        <taxon>Pseudomonadati</taxon>
        <taxon>Pseudomonadota</taxon>
        <taxon>Gammaproteobacteria</taxon>
        <taxon>Cardiobacteriales</taxon>
        <taxon>Ignatzschineriaceae</taxon>
        <taxon>Ignatzschineria</taxon>
    </lineage>
</organism>
<gene>
    <name evidence="2" type="ORF">DC077_07165</name>
    <name evidence="3" type="ORF">DC078_06785</name>
</gene>
<feature type="transmembrane region" description="Helical" evidence="1">
    <location>
        <begin position="5"/>
        <end position="23"/>
    </location>
</feature>
<evidence type="ECO:0000313" key="4">
    <source>
        <dbReference type="Proteomes" id="UP000245059"/>
    </source>
</evidence>
<dbReference type="AlphaFoldDB" id="A0A2U2AQC5"/>
<protein>
    <submittedName>
        <fullName evidence="2">Uncharacterized protein</fullName>
    </submittedName>
</protein>
<feature type="transmembrane region" description="Helical" evidence="1">
    <location>
        <begin position="72"/>
        <end position="94"/>
    </location>
</feature>
<feature type="transmembrane region" description="Helical" evidence="1">
    <location>
        <begin position="114"/>
        <end position="135"/>
    </location>
</feature>
<keyword evidence="1" id="KW-0472">Membrane</keyword>
<dbReference type="Proteomes" id="UP000245059">
    <property type="component" value="Unassembled WGS sequence"/>
</dbReference>
<reference evidence="2" key="1">
    <citation type="journal article" date="2018" name="Genome Announc.">
        <title>Ignatzschineria cameli sp. nov., isolated from necrotic foot tissue of dromedaries (Camelus dromedarius) and associated maggots (Wohlfahrtia species) in Dubai.</title>
        <authorList>
            <person name="Tsang C.C."/>
            <person name="Tang J.Y."/>
            <person name="Fong J.Y."/>
            <person name="Kinne J."/>
            <person name="Lee H.H."/>
            <person name="Joseph M."/>
            <person name="Jose S."/>
            <person name="Schuster R.K."/>
            <person name="Tang Y."/>
            <person name="Sivakumar S."/>
            <person name="Chen J.H."/>
            <person name="Teng J.L."/>
            <person name="Lau S.K."/>
            <person name="Wernery U."/>
            <person name="Woo P.C."/>
        </authorList>
    </citation>
    <scope>NUCLEOTIDE SEQUENCE</scope>
    <source>
        <strain evidence="2">UAE-HKU57</strain>
        <strain evidence="3">UAE-HKU58</strain>
    </source>
</reference>
<evidence type="ECO:0000256" key="1">
    <source>
        <dbReference type="SAM" id="Phobius"/>
    </source>
</evidence>
<keyword evidence="1" id="KW-0812">Transmembrane</keyword>
<comment type="caution">
    <text evidence="2">The sequence shown here is derived from an EMBL/GenBank/DDBJ whole genome shotgun (WGS) entry which is preliminary data.</text>
</comment>
<reference evidence="4 5" key="2">
    <citation type="submission" date="2018-05" db="EMBL/GenBank/DDBJ databases">
        <title>Ignatzschineria dubaiensis sp. nov., isolated from necrotic foot tissues of dromedaries (Camelus dromedarius) and associated maggots in Dubai, United Arab Emirates.</title>
        <authorList>
            <person name="Tsang C.C."/>
            <person name="Tang J.Y.M."/>
            <person name="Fong J.Y.H."/>
            <person name="Kinne J."/>
            <person name="Lee H.H."/>
            <person name="Joseph M."/>
            <person name="Jose S."/>
            <person name="Schuster R.K."/>
            <person name="Tang Y."/>
            <person name="Sivakumar S."/>
            <person name="Chen J.H.K."/>
            <person name="Teng J.L.L."/>
            <person name="Lau S.K.P."/>
            <person name="Wernery U."/>
            <person name="Woo P.C.Y."/>
        </authorList>
    </citation>
    <scope>NUCLEOTIDE SEQUENCE [LARGE SCALE GENOMIC DNA]</scope>
    <source>
        <strain evidence="4">UAE-HKU57</strain>
        <strain evidence="5">UAE-HKU58</strain>
    </source>
</reference>
<dbReference type="EMBL" id="QEWV01000005">
    <property type="protein sequence ID" value="PWD91695.1"/>
    <property type="molecule type" value="Genomic_DNA"/>
</dbReference>
<dbReference type="EMBL" id="QEWW01000004">
    <property type="protein sequence ID" value="PWD85807.1"/>
    <property type="molecule type" value="Genomic_DNA"/>
</dbReference>
<sequence>MNRKFWYVLLIALIISIPLSFFIKIGEGALLSTIFTINGIMFSIGLGIVSNFNLQGIRRWDYIATIRKNINLVRNSFISFFSVSSFSFILVNLLSDDVFYHYDRFNLTLDLKDILTIFSLFVMVYSIIYFIYNFIKIQDLSQSIFDRILEEENASK</sequence>
<proteinExistence type="predicted"/>
<evidence type="ECO:0000313" key="2">
    <source>
        <dbReference type="EMBL" id="PWD85807.1"/>
    </source>
</evidence>
<keyword evidence="1" id="KW-1133">Transmembrane helix</keyword>
<feature type="transmembrane region" description="Helical" evidence="1">
    <location>
        <begin position="29"/>
        <end position="52"/>
    </location>
</feature>
<keyword evidence="5" id="KW-1185">Reference proteome</keyword>
<name>A0A2U2AQC5_9GAMM</name>
<evidence type="ECO:0000313" key="3">
    <source>
        <dbReference type="EMBL" id="PWD91695.1"/>
    </source>
</evidence>
<dbReference type="Proteomes" id="UP000245217">
    <property type="component" value="Unassembled WGS sequence"/>
</dbReference>
<evidence type="ECO:0000313" key="5">
    <source>
        <dbReference type="Proteomes" id="UP000245217"/>
    </source>
</evidence>
<accession>A0A2U2AQC5</accession>